<organism evidence="7 8">
    <name type="scientific">Streptococcus periodonticum</name>
    <dbReference type="NCBI Taxonomy" id="2490633"/>
    <lineage>
        <taxon>Bacteria</taxon>
        <taxon>Bacillati</taxon>
        <taxon>Bacillota</taxon>
        <taxon>Bacilli</taxon>
        <taxon>Lactobacillales</taxon>
        <taxon>Streptococcaceae</taxon>
        <taxon>Streptococcus</taxon>
    </lineage>
</organism>
<evidence type="ECO:0000256" key="6">
    <source>
        <dbReference type="SAM" id="Phobius"/>
    </source>
</evidence>
<keyword evidence="3 6" id="KW-1133">Transmembrane helix</keyword>
<dbReference type="InterPro" id="IPR006480">
    <property type="entry name" value="Phage_holin_4_1"/>
</dbReference>
<dbReference type="Proteomes" id="UP000272924">
    <property type="component" value="Chromosome"/>
</dbReference>
<dbReference type="KEGG" id="spei:EHW89_05605"/>
<comment type="subcellular location">
    <subcellularLocation>
        <location evidence="1">Membrane</location>
        <topology evidence="1">Multi-pass membrane protein</topology>
    </subcellularLocation>
</comment>
<evidence type="ECO:0000313" key="8">
    <source>
        <dbReference type="Proteomes" id="UP000272924"/>
    </source>
</evidence>
<evidence type="ECO:0000256" key="3">
    <source>
        <dbReference type="ARBA" id="ARBA00022989"/>
    </source>
</evidence>
<dbReference type="EMBL" id="CP034543">
    <property type="protein sequence ID" value="AZQ41959.1"/>
    <property type="molecule type" value="Genomic_DNA"/>
</dbReference>
<evidence type="ECO:0000313" key="7">
    <source>
        <dbReference type="EMBL" id="AZQ41959.1"/>
    </source>
</evidence>
<dbReference type="AlphaFoldDB" id="A0A3S9MS10"/>
<accession>A0A3S9MS10</accession>
<reference evidence="8" key="1">
    <citation type="submission" date="2018-12" db="EMBL/GenBank/DDBJ databases">
        <title>Genome sequencing of Streptococcus sp. KCOM 2412 (= ChDC F135).</title>
        <authorList>
            <person name="Kook J.-K."/>
            <person name="Park S.-N."/>
            <person name="Lim Y.K."/>
        </authorList>
    </citation>
    <scope>NUCLEOTIDE SEQUENCE [LARGE SCALE GENOMIC DNA]</scope>
    <source>
        <strain evidence="8">KCOM 2412</strain>
    </source>
</reference>
<name>A0A3S9MS10_9STRE</name>
<feature type="transmembrane region" description="Helical" evidence="6">
    <location>
        <begin position="29"/>
        <end position="50"/>
    </location>
</feature>
<dbReference type="NCBIfam" id="TIGR01593">
    <property type="entry name" value="holin_tox_secr"/>
    <property type="match status" value="1"/>
</dbReference>
<dbReference type="GO" id="GO:0016020">
    <property type="term" value="C:membrane"/>
    <property type="evidence" value="ECO:0007669"/>
    <property type="project" value="UniProtKB-SubCell"/>
</dbReference>
<comment type="similarity">
    <text evidence="5">Belongs to the bacteriophage holin family. Cp-1 holin subfamily.</text>
</comment>
<evidence type="ECO:0000256" key="5">
    <source>
        <dbReference type="ARBA" id="ARBA00023600"/>
    </source>
</evidence>
<keyword evidence="4 6" id="KW-0472">Membrane</keyword>
<dbReference type="Pfam" id="PF05105">
    <property type="entry name" value="Phage_holin_4_1"/>
    <property type="match status" value="1"/>
</dbReference>
<keyword evidence="2 6" id="KW-0812">Transmembrane</keyword>
<sequence length="133" mass="14697">MKQLVFSNKVLFTTVGGLIGSVFGDWDGFIFALIVFITIDYISGLMAAVVEKKLSSEVGFRGLFKKVVILMLVTMGQIIDTHILKQGGIIRTAVIFYYLSNEGLSIIENAARIGLPVPDKLKQTLKQLKSEEK</sequence>
<gene>
    <name evidence="7" type="ORF">EHW89_05605</name>
</gene>
<evidence type="ECO:0000256" key="2">
    <source>
        <dbReference type="ARBA" id="ARBA00022692"/>
    </source>
</evidence>
<feature type="transmembrane region" description="Helical" evidence="6">
    <location>
        <begin position="62"/>
        <end position="79"/>
    </location>
</feature>
<evidence type="ECO:0000256" key="4">
    <source>
        <dbReference type="ARBA" id="ARBA00023136"/>
    </source>
</evidence>
<dbReference type="RefSeq" id="WP_126467184.1">
    <property type="nucleotide sequence ID" value="NZ_CP034543.1"/>
</dbReference>
<keyword evidence="8" id="KW-1185">Reference proteome</keyword>
<protein>
    <submittedName>
        <fullName evidence="7">Holin</fullName>
    </submittedName>
</protein>
<evidence type="ECO:0000256" key="1">
    <source>
        <dbReference type="ARBA" id="ARBA00004141"/>
    </source>
</evidence>
<proteinExistence type="inferred from homology"/>